<dbReference type="EMBL" id="KI546035">
    <property type="protein sequence ID" value="EST47805.1"/>
    <property type="molecule type" value="Genomic_DNA"/>
</dbReference>
<dbReference type="VEuPathDB" id="GiardiaDB:SS50377_26326"/>
<proteinExistence type="predicted"/>
<organism evidence="1">
    <name type="scientific">Spironucleus salmonicida</name>
    <dbReference type="NCBI Taxonomy" id="348837"/>
    <lineage>
        <taxon>Eukaryota</taxon>
        <taxon>Metamonada</taxon>
        <taxon>Diplomonadida</taxon>
        <taxon>Hexamitidae</taxon>
        <taxon>Hexamitinae</taxon>
        <taxon>Spironucleus</taxon>
    </lineage>
</organism>
<dbReference type="AlphaFoldDB" id="V6LTA0"/>
<evidence type="ECO:0000313" key="1">
    <source>
        <dbReference type="EMBL" id="EST47805.1"/>
    </source>
</evidence>
<evidence type="ECO:0000313" key="2">
    <source>
        <dbReference type="EMBL" id="KAH0572118.1"/>
    </source>
</evidence>
<reference evidence="2" key="2">
    <citation type="submission" date="2020-12" db="EMBL/GenBank/DDBJ databases">
        <title>New Spironucleus salmonicida genome in near-complete chromosomes.</title>
        <authorList>
            <person name="Xu F."/>
            <person name="Kurt Z."/>
            <person name="Jimenez-Gonzalez A."/>
            <person name="Astvaldsson A."/>
            <person name="Andersson J.O."/>
            <person name="Svard S.G."/>
        </authorList>
    </citation>
    <scope>NUCLEOTIDE SEQUENCE</scope>
    <source>
        <strain evidence="2">ATCC 50377</strain>
    </source>
</reference>
<dbReference type="EMBL" id="AUWU02000006">
    <property type="protein sequence ID" value="KAH0572118.1"/>
    <property type="molecule type" value="Genomic_DNA"/>
</dbReference>
<protein>
    <submittedName>
        <fullName evidence="1">Uncharacterized protein</fullName>
    </submittedName>
</protein>
<dbReference type="Proteomes" id="UP000018208">
    <property type="component" value="Unassembled WGS sequence"/>
</dbReference>
<reference evidence="1 2" key="1">
    <citation type="journal article" date="2014" name="PLoS Genet.">
        <title>The Genome of Spironucleus salmonicida Highlights a Fish Pathogen Adapted to Fluctuating Environments.</title>
        <authorList>
            <person name="Xu F."/>
            <person name="Jerlstrom-Hultqvist J."/>
            <person name="Einarsson E."/>
            <person name="Astvaldsson A."/>
            <person name="Svard S.G."/>
            <person name="Andersson J.O."/>
        </authorList>
    </citation>
    <scope>NUCLEOTIDE SEQUENCE</scope>
    <source>
        <strain evidence="2">ATCC 50377</strain>
    </source>
</reference>
<sequence length="346" mass="38861">MDVLAEYFKSIRPEPFPDLLSAIQYIHQNVIDPVPLLEQLNLDDFLDFFDEFIILDQVFFQLEMLQVLTSHFKRSQLEFEQQVETDPKLSNQTAKRDFLAPDYSAIYTSLATAAASKFLIDGAADFLADNFIMISSYQDFALSFYCSFAYNFYMRAAKLNSTAIQEQISSLCIKIPISCSNSLLLAVVLNGQQKEIVEISTKSRDWLLSVLAAVLTQIHTKFLPFQDRFLHEILGQKKSISTGLVRFISELGTDIDDSNSVPILVEFLIVCCKSQKVAQIVGDSAIFTNWAEELVGSGDIRVVELGRSICRVVVKNGAEFEGKARILRVLSGGKREAFAVAMDTRV</sequence>
<gene>
    <name evidence="1" type="ORF">SS50377_12206</name>
    <name evidence="2" type="ORF">SS50377_26326</name>
</gene>
<keyword evidence="3" id="KW-1185">Reference proteome</keyword>
<evidence type="ECO:0000313" key="3">
    <source>
        <dbReference type="Proteomes" id="UP000018208"/>
    </source>
</evidence>
<name>V6LTA0_9EUKA</name>
<accession>V6LTA0</accession>